<evidence type="ECO:0000256" key="1">
    <source>
        <dbReference type="SAM" id="MobiDB-lite"/>
    </source>
</evidence>
<evidence type="ECO:0000313" key="3">
    <source>
        <dbReference type="Proteomes" id="UP000274429"/>
    </source>
</evidence>
<gene>
    <name evidence="2" type="ORF">TTAC_LOCUS4995</name>
</gene>
<evidence type="ECO:0000313" key="2">
    <source>
        <dbReference type="EMBL" id="VDM26026.1"/>
    </source>
</evidence>
<accession>A0A0R3WW70</accession>
<dbReference type="WBParaSite" id="TTAC_0000501001-mRNA-1">
    <property type="protein sequence ID" value="TTAC_0000501001-mRNA-1"/>
    <property type="gene ID" value="TTAC_0000501001"/>
</dbReference>
<feature type="region of interest" description="Disordered" evidence="1">
    <location>
        <begin position="1"/>
        <end position="53"/>
    </location>
</feature>
<name>A0A0R3WW70_HYDTA</name>
<organism evidence="4">
    <name type="scientific">Hydatigena taeniaeformis</name>
    <name type="common">Feline tapeworm</name>
    <name type="synonym">Taenia taeniaeformis</name>
    <dbReference type="NCBI Taxonomy" id="6205"/>
    <lineage>
        <taxon>Eukaryota</taxon>
        <taxon>Metazoa</taxon>
        <taxon>Spiralia</taxon>
        <taxon>Lophotrochozoa</taxon>
        <taxon>Platyhelminthes</taxon>
        <taxon>Cestoda</taxon>
        <taxon>Eucestoda</taxon>
        <taxon>Cyclophyllidea</taxon>
        <taxon>Taeniidae</taxon>
        <taxon>Hydatigera</taxon>
    </lineage>
</organism>
<dbReference type="EMBL" id="UYWX01005893">
    <property type="protein sequence ID" value="VDM26026.1"/>
    <property type="molecule type" value="Genomic_DNA"/>
</dbReference>
<evidence type="ECO:0000313" key="4">
    <source>
        <dbReference type="WBParaSite" id="TTAC_0000501001-mRNA-1"/>
    </source>
</evidence>
<dbReference type="Proteomes" id="UP000274429">
    <property type="component" value="Unassembled WGS sequence"/>
</dbReference>
<dbReference type="AlphaFoldDB" id="A0A0R3WW70"/>
<proteinExistence type="predicted"/>
<reference evidence="4" key="1">
    <citation type="submission" date="2017-02" db="UniProtKB">
        <authorList>
            <consortium name="WormBaseParasite"/>
        </authorList>
    </citation>
    <scope>IDENTIFICATION</scope>
</reference>
<feature type="compositionally biased region" description="Polar residues" evidence="1">
    <location>
        <begin position="1"/>
        <end position="18"/>
    </location>
</feature>
<reference evidence="2 3" key="2">
    <citation type="submission" date="2018-11" db="EMBL/GenBank/DDBJ databases">
        <authorList>
            <consortium name="Pathogen Informatics"/>
        </authorList>
    </citation>
    <scope>NUCLEOTIDE SEQUENCE [LARGE SCALE GENOMIC DNA]</scope>
</reference>
<keyword evidence="3" id="KW-1185">Reference proteome</keyword>
<protein>
    <submittedName>
        <fullName evidence="2 4">Uncharacterized protein</fullName>
    </submittedName>
</protein>
<feature type="compositionally biased region" description="Gly residues" evidence="1">
    <location>
        <begin position="24"/>
        <end position="39"/>
    </location>
</feature>
<sequence>MGHEVASSTHSGDSSDQFSARIGGVIGGGGVGGGSGGSAGDPPSTIYGFNGQS</sequence>